<dbReference type="GeneID" id="106458581"/>
<dbReference type="PROSITE" id="PS50174">
    <property type="entry name" value="G_PATCH"/>
    <property type="match status" value="1"/>
</dbReference>
<feature type="domain" description="G-patch" evidence="2">
    <location>
        <begin position="26"/>
        <end position="72"/>
    </location>
</feature>
<dbReference type="PANTHER" id="PTHR23149">
    <property type="entry name" value="G PATCH DOMAIN CONTAINING PROTEIN"/>
    <property type="match status" value="1"/>
</dbReference>
<feature type="compositionally biased region" description="Polar residues" evidence="1">
    <location>
        <begin position="97"/>
        <end position="112"/>
    </location>
</feature>
<dbReference type="Proteomes" id="UP000694941">
    <property type="component" value="Unplaced"/>
</dbReference>
<sequence length="126" mass="14283">MSMLAEPKRKVVWSLDPRGKLWSEDNSKFGQKLLEKMGWKKGKGLGKNEDGNPEHIKVSYKNDSTGIGYKGYDDTWITYQSDFNSLLANLNGSECNSSTSFPDSIDTNNQFPSLELKSKKSRKRVQ</sequence>
<feature type="region of interest" description="Disordered" evidence="1">
    <location>
        <begin position="97"/>
        <end position="126"/>
    </location>
</feature>
<accession>A0ABM1B2N2</accession>
<keyword evidence="3" id="KW-1185">Reference proteome</keyword>
<dbReference type="Pfam" id="PF01585">
    <property type="entry name" value="G-patch"/>
    <property type="match status" value="1"/>
</dbReference>
<evidence type="ECO:0000313" key="3">
    <source>
        <dbReference type="Proteomes" id="UP000694941"/>
    </source>
</evidence>
<dbReference type="PANTHER" id="PTHR23149:SF27">
    <property type="entry name" value="PIN2_TERF1-INTERACTING TELOMERASE INHIBITOR 1"/>
    <property type="match status" value="1"/>
</dbReference>
<organism evidence="3 4">
    <name type="scientific">Limulus polyphemus</name>
    <name type="common">Atlantic horseshoe crab</name>
    <dbReference type="NCBI Taxonomy" id="6850"/>
    <lineage>
        <taxon>Eukaryota</taxon>
        <taxon>Metazoa</taxon>
        <taxon>Ecdysozoa</taxon>
        <taxon>Arthropoda</taxon>
        <taxon>Chelicerata</taxon>
        <taxon>Merostomata</taxon>
        <taxon>Xiphosura</taxon>
        <taxon>Limulidae</taxon>
        <taxon>Limulus</taxon>
    </lineage>
</organism>
<dbReference type="RefSeq" id="XP_013773557.1">
    <property type="nucleotide sequence ID" value="XM_013918103.2"/>
</dbReference>
<dbReference type="SMART" id="SM00443">
    <property type="entry name" value="G_patch"/>
    <property type="match status" value="1"/>
</dbReference>
<evidence type="ECO:0000313" key="4">
    <source>
        <dbReference type="RefSeq" id="XP_013773557.1"/>
    </source>
</evidence>
<proteinExistence type="predicted"/>
<dbReference type="InterPro" id="IPR050656">
    <property type="entry name" value="PINX1"/>
</dbReference>
<name>A0ABM1B2N2_LIMPO</name>
<reference evidence="4" key="1">
    <citation type="submission" date="2025-08" db="UniProtKB">
        <authorList>
            <consortium name="RefSeq"/>
        </authorList>
    </citation>
    <scope>IDENTIFICATION</scope>
    <source>
        <tissue evidence="4">Muscle</tissue>
    </source>
</reference>
<evidence type="ECO:0000256" key="1">
    <source>
        <dbReference type="SAM" id="MobiDB-lite"/>
    </source>
</evidence>
<dbReference type="InterPro" id="IPR000467">
    <property type="entry name" value="G_patch_dom"/>
</dbReference>
<evidence type="ECO:0000259" key="2">
    <source>
        <dbReference type="PROSITE" id="PS50174"/>
    </source>
</evidence>
<protein>
    <submittedName>
        <fullName evidence="4">PIN2/TERF1-interacting telomerase inhibitor 1-like</fullName>
    </submittedName>
</protein>
<gene>
    <name evidence="4" type="primary">LOC106458581</name>
</gene>